<comment type="caution">
    <text evidence="4">The sequence shown here is derived from an EMBL/GenBank/DDBJ whole genome shotgun (WGS) entry which is preliminary data.</text>
</comment>
<dbReference type="RefSeq" id="WP_126695313.1">
    <property type="nucleotide sequence ID" value="NZ_RXOF01000015.1"/>
</dbReference>
<feature type="transmembrane region" description="Helical" evidence="2">
    <location>
        <begin position="164"/>
        <end position="182"/>
    </location>
</feature>
<feature type="transmembrane region" description="Helical" evidence="2">
    <location>
        <begin position="285"/>
        <end position="304"/>
    </location>
</feature>
<dbReference type="PANTHER" id="PTHR31061:SF24">
    <property type="entry name" value="LD22376P"/>
    <property type="match status" value="1"/>
</dbReference>
<dbReference type="AlphaFoldDB" id="A0A431TXU4"/>
<dbReference type="Pfam" id="PF07786">
    <property type="entry name" value="HGSNAT_cat"/>
    <property type="match status" value="1"/>
</dbReference>
<keyword evidence="2" id="KW-0812">Transmembrane</keyword>
<name>A0A431TXU4_9BACT</name>
<feature type="transmembrane region" description="Helical" evidence="2">
    <location>
        <begin position="38"/>
        <end position="56"/>
    </location>
</feature>
<feature type="transmembrane region" description="Helical" evidence="2">
    <location>
        <begin position="76"/>
        <end position="98"/>
    </location>
</feature>
<accession>A0A431TXU4</accession>
<gene>
    <name evidence="4" type="ORF">EJV47_21705</name>
</gene>
<evidence type="ECO:0000256" key="2">
    <source>
        <dbReference type="SAM" id="Phobius"/>
    </source>
</evidence>
<dbReference type="PANTHER" id="PTHR31061">
    <property type="entry name" value="LD22376P"/>
    <property type="match status" value="1"/>
</dbReference>
<dbReference type="EMBL" id="RXOF01000015">
    <property type="protein sequence ID" value="RTQ46568.1"/>
    <property type="molecule type" value="Genomic_DNA"/>
</dbReference>
<feature type="transmembrane region" description="Helical" evidence="2">
    <location>
        <begin position="254"/>
        <end position="273"/>
    </location>
</feature>
<evidence type="ECO:0000313" key="4">
    <source>
        <dbReference type="EMBL" id="RTQ46568.1"/>
    </source>
</evidence>
<dbReference type="Proteomes" id="UP000282184">
    <property type="component" value="Unassembled WGS sequence"/>
</dbReference>
<protein>
    <submittedName>
        <fullName evidence="4">DUF1624 domain-containing protein</fullName>
    </submittedName>
</protein>
<feature type="transmembrane region" description="Helical" evidence="2">
    <location>
        <begin position="221"/>
        <end position="242"/>
    </location>
</feature>
<dbReference type="OrthoDB" id="9788724at2"/>
<reference evidence="4 5" key="1">
    <citation type="submission" date="2018-12" db="EMBL/GenBank/DDBJ databases">
        <title>Hymenobacter gummosus sp. nov., isolated from a spring.</title>
        <authorList>
            <person name="Nie L."/>
        </authorList>
    </citation>
    <scope>NUCLEOTIDE SEQUENCE [LARGE SCALE GENOMIC DNA]</scope>
    <source>
        <strain evidence="4 5">KCTC 52166</strain>
    </source>
</reference>
<evidence type="ECO:0000259" key="3">
    <source>
        <dbReference type="Pfam" id="PF07786"/>
    </source>
</evidence>
<feature type="transmembrane region" description="Helical" evidence="2">
    <location>
        <begin position="316"/>
        <end position="334"/>
    </location>
</feature>
<proteinExistence type="predicted"/>
<sequence length="399" mass="43790">MQSTTQAAEATTHTQPLAEPKEGASQASQPGRLVSLDVFRGLTVMAMILVNNPGSWGHIYAPLEHAEWNGCTPTDLIFPFFLFIVGVSVVYALSGIKARGGPLGPTIGRVLRRGAVLFALGLFMALFPKFEFGTVRILGVLQRIGLVFGACGVLFLTTSRRTQLWLIAGILVGYHLLLLIPAPGQAEALLLPGKDIGAWLDRTVLSEAHLWKQSRTWDPEGLLGTLPAIATGLLGVVAGQWLRRPDVAPAEKVVWLFIDGGALLVLGMIWNSWLPVNKSLWTSSYVLYTGGYAICSLALLYWLCDVQQWRRWIQPALWYGVNAITVFFLSGIIARSLGLLKTTDAAGQTVSWKDYLYHSFFTPVFTDPRNASLAGALTCVLIWLVVLGLMYRRRIIIKV</sequence>
<keyword evidence="2" id="KW-0472">Membrane</keyword>
<feature type="region of interest" description="Disordered" evidence="1">
    <location>
        <begin position="1"/>
        <end position="29"/>
    </location>
</feature>
<evidence type="ECO:0000256" key="1">
    <source>
        <dbReference type="SAM" id="MobiDB-lite"/>
    </source>
</evidence>
<feature type="transmembrane region" description="Helical" evidence="2">
    <location>
        <begin position="110"/>
        <end position="128"/>
    </location>
</feature>
<keyword evidence="2" id="KW-1133">Transmembrane helix</keyword>
<feature type="transmembrane region" description="Helical" evidence="2">
    <location>
        <begin position="140"/>
        <end position="157"/>
    </location>
</feature>
<keyword evidence="5" id="KW-1185">Reference proteome</keyword>
<organism evidence="4 5">
    <name type="scientific">Hymenobacter gummosus</name>
    <dbReference type="NCBI Taxonomy" id="1776032"/>
    <lineage>
        <taxon>Bacteria</taxon>
        <taxon>Pseudomonadati</taxon>
        <taxon>Bacteroidota</taxon>
        <taxon>Cytophagia</taxon>
        <taxon>Cytophagales</taxon>
        <taxon>Hymenobacteraceae</taxon>
        <taxon>Hymenobacter</taxon>
    </lineage>
</organism>
<evidence type="ECO:0000313" key="5">
    <source>
        <dbReference type="Proteomes" id="UP000282184"/>
    </source>
</evidence>
<feature type="compositionally biased region" description="Low complexity" evidence="1">
    <location>
        <begin position="1"/>
        <end position="15"/>
    </location>
</feature>
<feature type="domain" description="Heparan-alpha-glucosaminide N-acetyltransferase catalytic" evidence="3">
    <location>
        <begin position="32"/>
        <end position="178"/>
    </location>
</feature>
<dbReference type="InterPro" id="IPR012429">
    <property type="entry name" value="HGSNAT_cat"/>
</dbReference>
<feature type="transmembrane region" description="Helical" evidence="2">
    <location>
        <begin position="371"/>
        <end position="391"/>
    </location>
</feature>